<reference evidence="1 2" key="1">
    <citation type="submission" date="2019-05" db="EMBL/GenBank/DDBJ databases">
        <title>Another draft genome of Portunus trituberculatus and its Hox gene families provides insights of decapod evolution.</title>
        <authorList>
            <person name="Jeong J.-H."/>
            <person name="Song I."/>
            <person name="Kim S."/>
            <person name="Choi T."/>
            <person name="Kim D."/>
            <person name="Ryu S."/>
            <person name="Kim W."/>
        </authorList>
    </citation>
    <scope>NUCLEOTIDE SEQUENCE [LARGE SCALE GENOMIC DNA]</scope>
    <source>
        <tissue evidence="1">Muscle</tissue>
    </source>
</reference>
<name>A0A5B7ILL7_PORTR</name>
<keyword evidence="2" id="KW-1185">Reference proteome</keyword>
<dbReference type="Proteomes" id="UP000324222">
    <property type="component" value="Unassembled WGS sequence"/>
</dbReference>
<evidence type="ECO:0000313" key="1">
    <source>
        <dbReference type="EMBL" id="MPC86381.1"/>
    </source>
</evidence>
<comment type="caution">
    <text evidence="1">The sequence shown here is derived from an EMBL/GenBank/DDBJ whole genome shotgun (WGS) entry which is preliminary data.</text>
</comment>
<organism evidence="1 2">
    <name type="scientific">Portunus trituberculatus</name>
    <name type="common">Swimming crab</name>
    <name type="synonym">Neptunus trituberculatus</name>
    <dbReference type="NCBI Taxonomy" id="210409"/>
    <lineage>
        <taxon>Eukaryota</taxon>
        <taxon>Metazoa</taxon>
        <taxon>Ecdysozoa</taxon>
        <taxon>Arthropoda</taxon>
        <taxon>Crustacea</taxon>
        <taxon>Multicrustacea</taxon>
        <taxon>Malacostraca</taxon>
        <taxon>Eumalacostraca</taxon>
        <taxon>Eucarida</taxon>
        <taxon>Decapoda</taxon>
        <taxon>Pleocyemata</taxon>
        <taxon>Brachyura</taxon>
        <taxon>Eubrachyura</taxon>
        <taxon>Portunoidea</taxon>
        <taxon>Portunidae</taxon>
        <taxon>Portuninae</taxon>
        <taxon>Portunus</taxon>
    </lineage>
</organism>
<protein>
    <submittedName>
        <fullName evidence="1">Uncharacterized protein</fullName>
    </submittedName>
</protein>
<proteinExistence type="predicted"/>
<gene>
    <name evidence="1" type="ORF">E2C01_081206</name>
</gene>
<dbReference type="EMBL" id="VSRR010071267">
    <property type="protein sequence ID" value="MPC86381.1"/>
    <property type="molecule type" value="Genomic_DNA"/>
</dbReference>
<sequence>MVWKQCTAVRRRREGAARYIGCNSIGSPGRILSIAKPLKKRHISQVCHGIGTYSATSIGVTGSTPLATPDKRLVQGPTRRLKEGVMCDYLGMKRLVTACEWYY</sequence>
<evidence type="ECO:0000313" key="2">
    <source>
        <dbReference type="Proteomes" id="UP000324222"/>
    </source>
</evidence>
<accession>A0A5B7ILL7</accession>
<dbReference type="AlphaFoldDB" id="A0A5B7ILL7"/>